<evidence type="ECO:0000313" key="3">
    <source>
        <dbReference type="Proteomes" id="UP000030651"/>
    </source>
</evidence>
<dbReference type="AlphaFoldDB" id="W3WHV3"/>
<dbReference type="OMA" id="AGTKKMR"/>
<name>W3WHV3_PESFW</name>
<dbReference type="Proteomes" id="UP000030651">
    <property type="component" value="Unassembled WGS sequence"/>
</dbReference>
<dbReference type="eggNOG" id="ENOG502T5JU">
    <property type="taxonomic scope" value="Eukaryota"/>
</dbReference>
<dbReference type="InParanoid" id="W3WHV3"/>
<feature type="region of interest" description="Disordered" evidence="1">
    <location>
        <begin position="1"/>
        <end position="131"/>
    </location>
</feature>
<evidence type="ECO:0000313" key="2">
    <source>
        <dbReference type="EMBL" id="ETS73473.1"/>
    </source>
</evidence>
<reference evidence="3" key="1">
    <citation type="journal article" date="2015" name="BMC Genomics">
        <title>Genomic and transcriptomic analysis of the endophytic fungus Pestalotiopsis fici reveals its lifestyle and high potential for synthesis of natural products.</title>
        <authorList>
            <person name="Wang X."/>
            <person name="Zhang X."/>
            <person name="Liu L."/>
            <person name="Xiang M."/>
            <person name="Wang W."/>
            <person name="Sun X."/>
            <person name="Che Y."/>
            <person name="Guo L."/>
            <person name="Liu G."/>
            <person name="Guo L."/>
            <person name="Wang C."/>
            <person name="Yin W.B."/>
            <person name="Stadler M."/>
            <person name="Zhang X."/>
            <person name="Liu X."/>
        </authorList>
    </citation>
    <scope>NUCLEOTIDE SEQUENCE [LARGE SCALE GENOMIC DNA]</scope>
    <source>
        <strain evidence="3">W106-1 / CGMCC3.15140</strain>
    </source>
</reference>
<dbReference type="HOGENOM" id="CLU_124525_1_0_1"/>
<keyword evidence="3" id="KW-1185">Reference proteome</keyword>
<protein>
    <submittedName>
        <fullName evidence="2">Uncharacterized protein</fullName>
    </submittedName>
</protein>
<feature type="compositionally biased region" description="Low complexity" evidence="1">
    <location>
        <begin position="42"/>
        <end position="59"/>
    </location>
</feature>
<dbReference type="EMBL" id="KI912121">
    <property type="protein sequence ID" value="ETS73473.1"/>
    <property type="molecule type" value="Genomic_DNA"/>
</dbReference>
<sequence>MASTRSTTGSSRPRVHLTVDTGPERKRTNTTTGAKRGRKPGSSKSGTTTTKSRAATGAGVKKRGRPAGSTKAAASTTGTHHKRKSHLSDKIEGVADKVIGTVTRKPGKKAAGTKKIRGTDGKNARGRPRKA</sequence>
<dbReference type="OrthoDB" id="5426707at2759"/>
<evidence type="ECO:0000256" key="1">
    <source>
        <dbReference type="SAM" id="MobiDB-lite"/>
    </source>
</evidence>
<proteinExistence type="predicted"/>
<feature type="compositionally biased region" description="Basic residues" evidence="1">
    <location>
        <begin position="105"/>
        <end position="116"/>
    </location>
</feature>
<feature type="compositionally biased region" description="Low complexity" evidence="1">
    <location>
        <begin position="1"/>
        <end position="12"/>
    </location>
</feature>
<dbReference type="KEGG" id="pfy:PFICI_14419"/>
<accession>W3WHV3</accession>
<feature type="compositionally biased region" description="Basic and acidic residues" evidence="1">
    <location>
        <begin position="86"/>
        <end position="95"/>
    </location>
</feature>
<dbReference type="RefSeq" id="XP_007841191.1">
    <property type="nucleotide sequence ID" value="XM_007843000.1"/>
</dbReference>
<dbReference type="GeneID" id="19279432"/>
<gene>
    <name evidence="2" type="ORF">PFICI_14419</name>
</gene>
<organism evidence="2 3">
    <name type="scientific">Pestalotiopsis fici (strain W106-1 / CGMCC3.15140)</name>
    <dbReference type="NCBI Taxonomy" id="1229662"/>
    <lineage>
        <taxon>Eukaryota</taxon>
        <taxon>Fungi</taxon>
        <taxon>Dikarya</taxon>
        <taxon>Ascomycota</taxon>
        <taxon>Pezizomycotina</taxon>
        <taxon>Sordariomycetes</taxon>
        <taxon>Xylariomycetidae</taxon>
        <taxon>Amphisphaeriales</taxon>
        <taxon>Sporocadaceae</taxon>
        <taxon>Pestalotiopsis</taxon>
    </lineage>
</organism>
<feature type="compositionally biased region" description="Low complexity" evidence="1">
    <location>
        <begin position="67"/>
        <end position="78"/>
    </location>
</feature>